<evidence type="ECO:0000313" key="8">
    <source>
        <dbReference type="Proteomes" id="UP000294360"/>
    </source>
</evidence>
<evidence type="ECO:0000313" key="7">
    <source>
        <dbReference type="EMBL" id="VFU07370.1"/>
    </source>
</evidence>
<evidence type="ECO:0000256" key="3">
    <source>
        <dbReference type="ARBA" id="ARBA00022705"/>
    </source>
</evidence>
<keyword evidence="2" id="KW-0548">Nucleotidyltransferase</keyword>
<dbReference type="GO" id="GO:0009360">
    <property type="term" value="C:DNA polymerase III complex"/>
    <property type="evidence" value="ECO:0007669"/>
    <property type="project" value="InterPro"/>
</dbReference>
<dbReference type="KEGG" id="mtun:MTUNDRAET4_0477"/>
<keyword evidence="1" id="KW-0808">Transferase</keyword>
<dbReference type="PANTHER" id="PTHR34388:SF1">
    <property type="entry name" value="DNA POLYMERASE III SUBUNIT DELTA"/>
    <property type="match status" value="1"/>
</dbReference>
<dbReference type="Gene3D" id="3.40.50.300">
    <property type="entry name" value="P-loop containing nucleotide triphosphate hydrolases"/>
    <property type="match status" value="1"/>
</dbReference>
<evidence type="ECO:0000256" key="5">
    <source>
        <dbReference type="SAM" id="MobiDB-lite"/>
    </source>
</evidence>
<dbReference type="Pfam" id="PF06144">
    <property type="entry name" value="DNA_pol3_delta"/>
    <property type="match status" value="1"/>
</dbReference>
<gene>
    <name evidence="7" type="ORF">MTUNDRAET4_0477</name>
</gene>
<dbReference type="InterPro" id="IPR027417">
    <property type="entry name" value="P-loop_NTPase"/>
</dbReference>
<dbReference type="GO" id="GO:0003887">
    <property type="term" value="F:DNA-directed DNA polymerase activity"/>
    <property type="evidence" value="ECO:0007669"/>
    <property type="project" value="UniProtKB-KW"/>
</dbReference>
<dbReference type="Gene3D" id="1.10.8.60">
    <property type="match status" value="1"/>
</dbReference>
<dbReference type="GO" id="GO:0003677">
    <property type="term" value="F:DNA binding"/>
    <property type="evidence" value="ECO:0007669"/>
    <property type="project" value="InterPro"/>
</dbReference>
<feature type="compositionally biased region" description="Pro residues" evidence="5">
    <location>
        <begin position="340"/>
        <end position="350"/>
    </location>
</feature>
<feature type="compositionally biased region" description="Basic and acidic residues" evidence="5">
    <location>
        <begin position="285"/>
        <end position="303"/>
    </location>
</feature>
<evidence type="ECO:0000256" key="1">
    <source>
        <dbReference type="ARBA" id="ARBA00022679"/>
    </source>
</evidence>
<keyword evidence="4" id="KW-0239">DNA-directed DNA polymerase</keyword>
<dbReference type="PANTHER" id="PTHR34388">
    <property type="entry name" value="DNA POLYMERASE III SUBUNIT DELTA"/>
    <property type="match status" value="1"/>
</dbReference>
<reference evidence="7 8" key="1">
    <citation type="submission" date="2019-03" db="EMBL/GenBank/DDBJ databases">
        <authorList>
            <person name="Kox A.R. M."/>
        </authorList>
    </citation>
    <scope>NUCLEOTIDE SEQUENCE [LARGE SCALE GENOMIC DNA]</scope>
    <source>
        <strain evidence="7">MTUNDRAET4 annotated genome</strain>
    </source>
</reference>
<organism evidence="7 8">
    <name type="scientific">Methylocella tundrae</name>
    <dbReference type="NCBI Taxonomy" id="227605"/>
    <lineage>
        <taxon>Bacteria</taxon>
        <taxon>Pseudomonadati</taxon>
        <taxon>Pseudomonadota</taxon>
        <taxon>Alphaproteobacteria</taxon>
        <taxon>Hyphomicrobiales</taxon>
        <taxon>Beijerinckiaceae</taxon>
        <taxon>Methylocella</taxon>
    </lineage>
</organism>
<dbReference type="SUPFAM" id="SSF52540">
    <property type="entry name" value="P-loop containing nucleoside triphosphate hydrolases"/>
    <property type="match status" value="1"/>
</dbReference>
<feature type="region of interest" description="Disordered" evidence="5">
    <location>
        <begin position="272"/>
        <end position="352"/>
    </location>
</feature>
<protein>
    <submittedName>
        <fullName evidence="7">DNA polymerase III, delta subunit (Modular protein)</fullName>
    </submittedName>
</protein>
<dbReference type="AlphaFoldDB" id="A0A4U8YWM2"/>
<feature type="compositionally biased region" description="Basic and acidic residues" evidence="5">
    <location>
        <begin position="315"/>
        <end position="335"/>
    </location>
</feature>
<dbReference type="GO" id="GO:0006261">
    <property type="term" value="P:DNA-templated DNA replication"/>
    <property type="evidence" value="ECO:0007669"/>
    <property type="project" value="TreeGrafter"/>
</dbReference>
<dbReference type="NCBIfam" id="TIGR01128">
    <property type="entry name" value="holA"/>
    <property type="match status" value="1"/>
</dbReference>
<dbReference type="Proteomes" id="UP000294360">
    <property type="component" value="Chromosome"/>
</dbReference>
<dbReference type="InterPro" id="IPR005790">
    <property type="entry name" value="DNA_polIII_delta"/>
</dbReference>
<dbReference type="InterPro" id="IPR010372">
    <property type="entry name" value="DNA_pol3_delta_N"/>
</dbReference>
<feature type="domain" description="DNA polymerase III delta N-terminal" evidence="6">
    <location>
        <begin position="23"/>
        <end position="139"/>
    </location>
</feature>
<name>A0A4U8YWM2_METTU</name>
<keyword evidence="3" id="KW-0235">DNA replication</keyword>
<evidence type="ECO:0000259" key="6">
    <source>
        <dbReference type="Pfam" id="PF06144"/>
    </source>
</evidence>
<dbReference type="EMBL" id="LR536450">
    <property type="protein sequence ID" value="VFU07370.1"/>
    <property type="molecule type" value="Genomic_DNA"/>
</dbReference>
<dbReference type="RefSeq" id="WP_244605668.1">
    <property type="nucleotide sequence ID" value="NZ_LR536450.1"/>
</dbReference>
<evidence type="ECO:0000256" key="4">
    <source>
        <dbReference type="ARBA" id="ARBA00022932"/>
    </source>
</evidence>
<feature type="compositionally biased region" description="Basic residues" evidence="5">
    <location>
        <begin position="274"/>
        <end position="284"/>
    </location>
</feature>
<sequence>MVAIKTYEADKFLARPAPHIYLYLVFGPDFGLVAERARAIVQHAVDDPKDPFQLLRISGDDIAADPLRLADEANTIGLFGGRRAIWIEAQGKAFVTAIEPLIAAPPQDCTIIIEAGALKKDAPLRRLCEREKNAAAIECYPDSAKDVALLIEAEAAAAGLRVSPEARILLVSLLGQDRLATRSELAKLVLYARGAGEIGLDHVEAIVSDASSLMLDHAVNDAFHGDFAALETGARKTFAQAVDVNQLLGAALRHALTLRRARLDVEAGMGPGRAWRRLRPRPRDRRPSSHLDLGKAFARHRDFGGSNRQGAARAEAGRSDRSPRALERRSRRPAEARPPLKSPCPEPAKPPKLKSSLRCFAAAAPHSVMPGLRPKISYVSNPSLYGCGRVPSPRPDFFISVSGLSLFADCRERPAPLEARGHGTF</sequence>
<evidence type="ECO:0000256" key="2">
    <source>
        <dbReference type="ARBA" id="ARBA00022695"/>
    </source>
</evidence>
<proteinExistence type="predicted"/>
<accession>A0A4U8YWM2</accession>